<sequence length="170" mass="17753">MNFAHASFLLFGVWGVALTSSHVGFAAAMALGLVAAGALGLLVERPLLSRIDGRRHDPLAILTIGVNVVLTAELSWRIGEKVLPLGAPRDGHVIHLGGVVLPLSVIVTIITVPVLITGLAAVLRHTGRGPAMRASIEDRGRTPPVRACSWPRGAVTATRPAPAPGLLRSR</sequence>
<dbReference type="InterPro" id="IPR052157">
    <property type="entry name" value="BCAA_transport_permease"/>
</dbReference>
<organism evidence="3 4">
    <name type="scientific">Streptomyces rhizosphaericus</name>
    <dbReference type="NCBI Taxonomy" id="114699"/>
    <lineage>
        <taxon>Bacteria</taxon>
        <taxon>Bacillati</taxon>
        <taxon>Actinomycetota</taxon>
        <taxon>Actinomycetes</taxon>
        <taxon>Kitasatosporales</taxon>
        <taxon>Streptomycetaceae</taxon>
        <taxon>Streptomyces</taxon>
        <taxon>Streptomyces violaceusniger group</taxon>
    </lineage>
</organism>
<reference evidence="3 4" key="1">
    <citation type="journal article" date="2019" name="Int. J. Syst. Evol. Microbiol.">
        <title>The Global Catalogue of Microorganisms (GCM) 10K type strain sequencing project: providing services to taxonomists for standard genome sequencing and annotation.</title>
        <authorList>
            <consortium name="The Broad Institute Genomics Platform"/>
            <consortium name="The Broad Institute Genome Sequencing Center for Infectious Disease"/>
            <person name="Wu L."/>
            <person name="Ma J."/>
        </authorList>
    </citation>
    <scope>NUCLEOTIDE SEQUENCE [LARGE SCALE GENOMIC DNA]</scope>
    <source>
        <strain evidence="3 4">JCM 11444</strain>
    </source>
</reference>
<comment type="caution">
    <text evidence="3">The sequence shown here is derived from an EMBL/GenBank/DDBJ whole genome shotgun (WGS) entry which is preliminary data.</text>
</comment>
<evidence type="ECO:0000256" key="1">
    <source>
        <dbReference type="ARBA" id="ARBA00022448"/>
    </source>
</evidence>
<evidence type="ECO:0000313" key="3">
    <source>
        <dbReference type="EMBL" id="GAA0959579.1"/>
    </source>
</evidence>
<evidence type="ECO:0000313" key="4">
    <source>
        <dbReference type="Proteomes" id="UP001500418"/>
    </source>
</evidence>
<keyword evidence="2" id="KW-0812">Transmembrane</keyword>
<name>A0ABN1RLK3_9ACTN</name>
<dbReference type="PANTHER" id="PTHR11795:SF450">
    <property type="entry name" value="ABC TRANSPORTER PERMEASE PROTEIN"/>
    <property type="match status" value="1"/>
</dbReference>
<accession>A0ABN1RLK3</accession>
<evidence type="ECO:0000256" key="2">
    <source>
        <dbReference type="SAM" id="Phobius"/>
    </source>
</evidence>
<dbReference type="PANTHER" id="PTHR11795">
    <property type="entry name" value="BRANCHED-CHAIN AMINO ACID TRANSPORT SYSTEM PERMEASE PROTEIN LIVH"/>
    <property type="match status" value="1"/>
</dbReference>
<protein>
    <submittedName>
        <fullName evidence="3">Uncharacterized protein</fullName>
    </submittedName>
</protein>
<feature type="transmembrane region" description="Helical" evidence="2">
    <location>
        <begin position="99"/>
        <end position="123"/>
    </location>
</feature>
<proteinExistence type="predicted"/>
<keyword evidence="2" id="KW-1133">Transmembrane helix</keyword>
<keyword evidence="1" id="KW-0813">Transport</keyword>
<dbReference type="EMBL" id="BAAAID010000118">
    <property type="protein sequence ID" value="GAA0959579.1"/>
    <property type="molecule type" value="Genomic_DNA"/>
</dbReference>
<keyword evidence="2" id="KW-0472">Membrane</keyword>
<gene>
    <name evidence="3" type="ORF">GCM10009575_092250</name>
</gene>
<keyword evidence="4" id="KW-1185">Reference proteome</keyword>
<dbReference type="Proteomes" id="UP001500418">
    <property type="component" value="Unassembled WGS sequence"/>
</dbReference>